<organism evidence="8 9">
    <name type="scientific">Azorhizobium oxalatiphilum</name>
    <dbReference type="NCBI Taxonomy" id="980631"/>
    <lineage>
        <taxon>Bacteria</taxon>
        <taxon>Pseudomonadati</taxon>
        <taxon>Pseudomonadota</taxon>
        <taxon>Alphaproteobacteria</taxon>
        <taxon>Hyphomicrobiales</taxon>
        <taxon>Xanthobacteraceae</taxon>
        <taxon>Azorhizobium</taxon>
    </lineage>
</organism>
<dbReference type="Proteomes" id="UP000606044">
    <property type="component" value="Unassembled WGS sequence"/>
</dbReference>
<feature type="transmembrane region" description="Helical" evidence="6">
    <location>
        <begin position="94"/>
        <end position="113"/>
    </location>
</feature>
<dbReference type="AlphaFoldDB" id="A0A917CA41"/>
<feature type="transmembrane region" description="Helical" evidence="6">
    <location>
        <begin position="407"/>
        <end position="432"/>
    </location>
</feature>
<feature type="transmembrane region" description="Helical" evidence="6">
    <location>
        <begin position="119"/>
        <end position="140"/>
    </location>
</feature>
<dbReference type="EMBL" id="BMCT01000008">
    <property type="protein sequence ID" value="GGF81277.1"/>
    <property type="molecule type" value="Genomic_DNA"/>
</dbReference>
<feature type="transmembrane region" description="Helical" evidence="6">
    <location>
        <begin position="160"/>
        <end position="181"/>
    </location>
</feature>
<feature type="transmembrane region" description="Helical" evidence="6">
    <location>
        <begin position="61"/>
        <end position="82"/>
    </location>
</feature>
<sequence length="462" mass="47498">MYAVSPPPEPLSTRPPASRRAVIGWVLFDPACQPFFSVVTTFIFGPYFVSAVMHDPAQGQAAWGFATGLAGLVIALASPVLGAIADAGGRRKPWIAVCGVMLTLGSAALWFALPGDESRAPLILAAFALATIGAECAVTFNNAMMPGLVPPERLGRLSGLGWAAGYAGGLIALALVLALFATNAETGLTLLGHPPAFGLDAALREGDRIAGPLSALWFVVLVLPMFLFTPDRPRGLPLAAAVRSGVKDIARLFARLKGEPNLARFLLANMVYNDGLVGLFALGGIYAAGTFGWGSVEIGTFGILLLISGIFGALAGGFLDDVIGGRRVVLLCLGALTFAALGILSLSKDALLFGLVPTAPGSGLFGTAPEKAYLGLGLIIGLVAGPLQAASRTLLARLAPPEHLTEYFGLFSLSGRLTSFAAPMLVALVTALAASQKAGIAVLVVFFALGAVLLKGVRTPGR</sequence>
<dbReference type="GO" id="GO:0022857">
    <property type="term" value="F:transmembrane transporter activity"/>
    <property type="evidence" value="ECO:0007669"/>
    <property type="project" value="InterPro"/>
</dbReference>
<feature type="transmembrane region" description="Helical" evidence="6">
    <location>
        <begin position="438"/>
        <end position="457"/>
    </location>
</feature>
<evidence type="ECO:0000313" key="9">
    <source>
        <dbReference type="Proteomes" id="UP000606044"/>
    </source>
</evidence>
<evidence type="ECO:0000256" key="3">
    <source>
        <dbReference type="ARBA" id="ARBA00022692"/>
    </source>
</evidence>
<keyword evidence="3 6" id="KW-0812">Transmembrane</keyword>
<dbReference type="SUPFAM" id="SSF103473">
    <property type="entry name" value="MFS general substrate transporter"/>
    <property type="match status" value="1"/>
</dbReference>
<name>A0A917CA41_9HYPH</name>
<keyword evidence="2" id="KW-0813">Transport</keyword>
<comment type="subcellular location">
    <subcellularLocation>
        <location evidence="1">Endomembrane system</location>
        <topology evidence="1">Multi-pass membrane protein</topology>
    </subcellularLocation>
</comment>
<comment type="caution">
    <text evidence="8">The sequence shown here is derived from an EMBL/GenBank/DDBJ whole genome shotgun (WGS) entry which is preliminary data.</text>
</comment>
<evidence type="ECO:0000256" key="6">
    <source>
        <dbReference type="SAM" id="Phobius"/>
    </source>
</evidence>
<accession>A0A917CA41</accession>
<reference evidence="8" key="1">
    <citation type="journal article" date="2014" name="Int. J. Syst. Evol. Microbiol.">
        <title>Complete genome sequence of Corynebacterium casei LMG S-19264T (=DSM 44701T), isolated from a smear-ripened cheese.</title>
        <authorList>
            <consortium name="US DOE Joint Genome Institute (JGI-PGF)"/>
            <person name="Walter F."/>
            <person name="Albersmeier A."/>
            <person name="Kalinowski J."/>
            <person name="Ruckert C."/>
        </authorList>
    </citation>
    <scope>NUCLEOTIDE SEQUENCE</scope>
    <source>
        <strain evidence="8">CCM 7897</strain>
    </source>
</reference>
<keyword evidence="9" id="KW-1185">Reference proteome</keyword>
<gene>
    <name evidence="8" type="ORF">GCM10007301_46770</name>
</gene>
<feature type="transmembrane region" description="Helical" evidence="6">
    <location>
        <begin position="372"/>
        <end position="395"/>
    </location>
</feature>
<feature type="transmembrane region" description="Helical" evidence="6">
    <location>
        <begin position="209"/>
        <end position="228"/>
    </location>
</feature>
<evidence type="ECO:0000256" key="4">
    <source>
        <dbReference type="ARBA" id="ARBA00022989"/>
    </source>
</evidence>
<feature type="transmembrane region" description="Helical" evidence="6">
    <location>
        <begin position="265"/>
        <end position="286"/>
    </location>
</feature>
<dbReference type="Pfam" id="PF11700">
    <property type="entry name" value="ATG22"/>
    <property type="match status" value="1"/>
</dbReference>
<keyword evidence="5 6" id="KW-0472">Membrane</keyword>
<keyword evidence="4 6" id="KW-1133">Transmembrane helix</keyword>
<feature type="domain" description="Major facilitator superfamily (MFS) profile" evidence="7">
    <location>
        <begin position="1"/>
        <end position="462"/>
    </location>
</feature>
<feature type="transmembrane region" description="Helical" evidence="6">
    <location>
        <begin position="298"/>
        <end position="319"/>
    </location>
</feature>
<evidence type="ECO:0000256" key="2">
    <source>
        <dbReference type="ARBA" id="ARBA00022448"/>
    </source>
</evidence>
<protein>
    <submittedName>
        <fullName evidence="8">MFS transporter</fullName>
    </submittedName>
</protein>
<evidence type="ECO:0000256" key="1">
    <source>
        <dbReference type="ARBA" id="ARBA00004127"/>
    </source>
</evidence>
<dbReference type="InterPro" id="IPR036259">
    <property type="entry name" value="MFS_trans_sf"/>
</dbReference>
<evidence type="ECO:0000256" key="5">
    <source>
        <dbReference type="ARBA" id="ARBA00023136"/>
    </source>
</evidence>
<dbReference type="InterPro" id="IPR050495">
    <property type="entry name" value="ATG22/LtaA_families"/>
</dbReference>
<evidence type="ECO:0000313" key="8">
    <source>
        <dbReference type="EMBL" id="GGF81277.1"/>
    </source>
</evidence>
<evidence type="ECO:0000259" key="7">
    <source>
        <dbReference type="PROSITE" id="PS50850"/>
    </source>
</evidence>
<reference evidence="8" key="2">
    <citation type="submission" date="2020-09" db="EMBL/GenBank/DDBJ databases">
        <authorList>
            <person name="Sun Q."/>
            <person name="Sedlacek I."/>
        </authorList>
    </citation>
    <scope>NUCLEOTIDE SEQUENCE</scope>
    <source>
        <strain evidence="8">CCM 7897</strain>
    </source>
</reference>
<dbReference type="RefSeq" id="WP_188583140.1">
    <property type="nucleotide sequence ID" value="NZ_BMCT01000008.1"/>
</dbReference>
<dbReference type="PROSITE" id="PS50850">
    <property type="entry name" value="MFS"/>
    <property type="match status" value="1"/>
</dbReference>
<feature type="transmembrane region" description="Helical" evidence="6">
    <location>
        <begin position="328"/>
        <end position="347"/>
    </location>
</feature>
<dbReference type="InterPro" id="IPR024671">
    <property type="entry name" value="Atg22-like"/>
</dbReference>
<feature type="transmembrane region" description="Helical" evidence="6">
    <location>
        <begin position="21"/>
        <end position="49"/>
    </location>
</feature>
<dbReference type="GO" id="GO:0012505">
    <property type="term" value="C:endomembrane system"/>
    <property type="evidence" value="ECO:0007669"/>
    <property type="project" value="UniProtKB-SubCell"/>
</dbReference>
<dbReference type="Gene3D" id="1.20.1250.20">
    <property type="entry name" value="MFS general substrate transporter like domains"/>
    <property type="match status" value="1"/>
</dbReference>
<dbReference type="PANTHER" id="PTHR23519">
    <property type="entry name" value="AUTOPHAGY-RELATED PROTEIN 22"/>
    <property type="match status" value="1"/>
</dbReference>
<dbReference type="PANTHER" id="PTHR23519:SF1">
    <property type="entry name" value="AUTOPHAGY-RELATED PROTEIN 22"/>
    <property type="match status" value="1"/>
</dbReference>
<proteinExistence type="predicted"/>
<dbReference type="InterPro" id="IPR020846">
    <property type="entry name" value="MFS_dom"/>
</dbReference>